<name>A0ABM5F409_9SAUR</name>
<dbReference type="PANTHER" id="PTHR23149:SF9">
    <property type="entry name" value="G PATCH DOMAIN-CONTAINING PROTEIN 4"/>
    <property type="match status" value="1"/>
</dbReference>
<feature type="compositionally biased region" description="Basic residues" evidence="2">
    <location>
        <begin position="22"/>
        <end position="32"/>
    </location>
</feature>
<gene>
    <name evidence="5" type="primary">GPATCH4</name>
</gene>
<feature type="region of interest" description="Disordered" evidence="2">
    <location>
        <begin position="163"/>
        <end position="271"/>
    </location>
</feature>
<evidence type="ECO:0000313" key="5">
    <source>
        <dbReference type="RefSeq" id="XP_072840141.1"/>
    </source>
</evidence>
<dbReference type="GeneID" id="110091218"/>
<dbReference type="InterPro" id="IPR050656">
    <property type="entry name" value="PINX1"/>
</dbReference>
<dbReference type="Proteomes" id="UP001652642">
    <property type="component" value="Chromosome 15"/>
</dbReference>
<evidence type="ECO:0000259" key="3">
    <source>
        <dbReference type="PROSITE" id="PS50174"/>
    </source>
</evidence>
<feature type="compositionally biased region" description="Basic and acidic residues" evidence="2">
    <location>
        <begin position="1"/>
        <end position="11"/>
    </location>
</feature>
<reference evidence="5" key="1">
    <citation type="submission" date="2025-08" db="UniProtKB">
        <authorList>
            <consortium name="RefSeq"/>
        </authorList>
    </citation>
    <scope>IDENTIFICATION</scope>
</reference>
<evidence type="ECO:0000256" key="1">
    <source>
        <dbReference type="ARBA" id="ARBA00040365"/>
    </source>
</evidence>
<keyword evidence="4" id="KW-1185">Reference proteome</keyword>
<dbReference type="InterPro" id="IPR000467">
    <property type="entry name" value="G_patch_dom"/>
</dbReference>
<feature type="compositionally biased region" description="Basic residues" evidence="2">
    <location>
        <begin position="261"/>
        <end position="271"/>
    </location>
</feature>
<sequence length="271" mass="29755">MSKASPEEKMRSKGLTFAEKQLKKHGWKKGKGLGKQEDGISEAIKVKVKCDTAGDKVRVRKVSEQDGSVINKKPRKAQKNKDMLYGRFVKAATLKSGGEEPLNPVSSSDSSSDEDEKLDLSSARRLTDEELVQACGGRTAHKGARHGFTMSAKLARLEAQEKAFLAKHLHPPKAKPGEERPSLDDRRGAGPARRRKKAKKSDKEQWVEPGSPRAPEGTGGEEASARGAPKEKKKKRKRKHQEEGGGFAAEATEETRTGVAGRRRKTKRKAD</sequence>
<feature type="domain" description="G-patch" evidence="3">
    <location>
        <begin position="14"/>
        <end position="54"/>
    </location>
</feature>
<dbReference type="PANTHER" id="PTHR23149">
    <property type="entry name" value="G PATCH DOMAIN CONTAINING PROTEIN"/>
    <property type="match status" value="1"/>
</dbReference>
<dbReference type="SMART" id="SM00443">
    <property type="entry name" value="G_patch"/>
    <property type="match status" value="1"/>
</dbReference>
<dbReference type="Pfam" id="PF01585">
    <property type="entry name" value="G-patch"/>
    <property type="match status" value="1"/>
</dbReference>
<dbReference type="RefSeq" id="XP_072840141.1">
    <property type="nucleotide sequence ID" value="XM_072984040.1"/>
</dbReference>
<dbReference type="PROSITE" id="PS50174">
    <property type="entry name" value="G_PATCH"/>
    <property type="match status" value="1"/>
</dbReference>
<feature type="compositionally biased region" description="Basic and acidic residues" evidence="2">
    <location>
        <begin position="175"/>
        <end position="188"/>
    </location>
</feature>
<organism evidence="4 5">
    <name type="scientific">Pogona vitticeps</name>
    <name type="common">central bearded dragon</name>
    <dbReference type="NCBI Taxonomy" id="103695"/>
    <lineage>
        <taxon>Eukaryota</taxon>
        <taxon>Metazoa</taxon>
        <taxon>Chordata</taxon>
        <taxon>Craniata</taxon>
        <taxon>Vertebrata</taxon>
        <taxon>Euteleostomi</taxon>
        <taxon>Lepidosauria</taxon>
        <taxon>Squamata</taxon>
        <taxon>Bifurcata</taxon>
        <taxon>Unidentata</taxon>
        <taxon>Episquamata</taxon>
        <taxon>Toxicofera</taxon>
        <taxon>Iguania</taxon>
        <taxon>Acrodonta</taxon>
        <taxon>Agamidae</taxon>
        <taxon>Amphibolurinae</taxon>
        <taxon>Pogona</taxon>
    </lineage>
</organism>
<accession>A0ABM5F409</accession>
<evidence type="ECO:0000256" key="2">
    <source>
        <dbReference type="SAM" id="MobiDB-lite"/>
    </source>
</evidence>
<feature type="region of interest" description="Disordered" evidence="2">
    <location>
        <begin position="1"/>
        <end position="36"/>
    </location>
</feature>
<evidence type="ECO:0000313" key="4">
    <source>
        <dbReference type="Proteomes" id="UP001652642"/>
    </source>
</evidence>
<protein>
    <recommendedName>
        <fullName evidence="1">G patch domain-containing protein 4</fullName>
    </recommendedName>
</protein>
<feature type="region of interest" description="Disordered" evidence="2">
    <location>
        <begin position="61"/>
        <end position="127"/>
    </location>
</feature>
<proteinExistence type="predicted"/>